<dbReference type="InterPro" id="IPR000835">
    <property type="entry name" value="HTH_MarR-typ"/>
</dbReference>
<keyword evidence="3" id="KW-0238">DNA-binding</keyword>
<proteinExistence type="predicted"/>
<dbReference type="Pfam" id="PF12802">
    <property type="entry name" value="MarR_2"/>
    <property type="match status" value="1"/>
</dbReference>
<dbReference type="GO" id="GO:0003677">
    <property type="term" value="F:DNA binding"/>
    <property type="evidence" value="ECO:0007669"/>
    <property type="project" value="UniProtKB-KW"/>
</dbReference>
<organism evidence="3 4">
    <name type="scientific">Halobacterium salinarum</name>
    <name type="common">Halobacterium halobium</name>
    <dbReference type="NCBI Taxonomy" id="2242"/>
    <lineage>
        <taxon>Archaea</taxon>
        <taxon>Methanobacteriati</taxon>
        <taxon>Methanobacteriota</taxon>
        <taxon>Stenosarchaea group</taxon>
        <taxon>Halobacteria</taxon>
        <taxon>Halobacteriales</taxon>
        <taxon>Halobacteriaceae</taxon>
        <taxon>Halobacterium</taxon>
    </lineage>
</organism>
<protein>
    <submittedName>
        <fullName evidence="3">DNA-binding transcriptional ArsR family regulator</fullName>
    </submittedName>
</protein>
<accession>A0A841HEQ1</accession>
<sequence>MPVPVDELTDDESFPVTPDTNEYEALDFLVRHHEYGFSPREIADRTDINESSVAKTMRRLEENDVVERSDEIYYVDPVRIDTIRARLTSVDAVVRLFEATPDDDAYAEAGWEEQVPTIDSTGGSDTSSFE</sequence>
<evidence type="ECO:0000313" key="3">
    <source>
        <dbReference type="EMBL" id="MBB6091054.1"/>
    </source>
</evidence>
<evidence type="ECO:0000259" key="2">
    <source>
        <dbReference type="Pfam" id="PF12802"/>
    </source>
</evidence>
<reference evidence="3" key="1">
    <citation type="submission" date="2020-08" db="EMBL/GenBank/DDBJ databases">
        <title>Genomic Encyclopedia of Type Strains, Phase IV (KMG-IV): sequencing the most valuable type-strain genomes for metagenomic binning, comparative biology and taxonomic classification.</title>
        <authorList>
            <person name="Goeker M."/>
        </authorList>
    </citation>
    <scope>NUCLEOTIDE SEQUENCE</scope>
    <source>
        <strain evidence="3">DSM 669</strain>
    </source>
</reference>
<dbReference type="SUPFAM" id="SSF46785">
    <property type="entry name" value="Winged helix' DNA-binding domain"/>
    <property type="match status" value="1"/>
</dbReference>
<dbReference type="Proteomes" id="UP000642919">
    <property type="component" value="Unassembled WGS sequence"/>
</dbReference>
<gene>
    <name evidence="3" type="ORF">HNR49_002445</name>
</gene>
<dbReference type="RefSeq" id="WP_010890469.1">
    <property type="nucleotide sequence ID" value="NZ_JACHGX010000021.1"/>
</dbReference>
<evidence type="ECO:0000256" key="1">
    <source>
        <dbReference type="SAM" id="MobiDB-lite"/>
    </source>
</evidence>
<dbReference type="EMBL" id="JACHGX010000021">
    <property type="protein sequence ID" value="MBB6091054.1"/>
    <property type="molecule type" value="Genomic_DNA"/>
</dbReference>
<comment type="caution">
    <text evidence="3">The sequence shown here is derived from an EMBL/GenBank/DDBJ whole genome shotgun (WGS) entry which is preliminary data.</text>
</comment>
<feature type="region of interest" description="Disordered" evidence="1">
    <location>
        <begin position="106"/>
        <end position="130"/>
    </location>
</feature>
<feature type="domain" description="HTH marR-type" evidence="2">
    <location>
        <begin position="21"/>
        <end position="69"/>
    </location>
</feature>
<feature type="compositionally biased region" description="Low complexity" evidence="1">
    <location>
        <begin position="119"/>
        <end position="130"/>
    </location>
</feature>
<dbReference type="GeneID" id="68695401"/>
<name>A0A841HEQ1_HALSI</name>
<dbReference type="Gene3D" id="1.10.10.10">
    <property type="entry name" value="Winged helix-like DNA-binding domain superfamily/Winged helix DNA-binding domain"/>
    <property type="match status" value="1"/>
</dbReference>
<dbReference type="OMA" id="YYHALGE"/>
<dbReference type="InterPro" id="IPR036390">
    <property type="entry name" value="WH_DNA-bd_sf"/>
</dbReference>
<dbReference type="InterPro" id="IPR036388">
    <property type="entry name" value="WH-like_DNA-bd_sf"/>
</dbReference>
<evidence type="ECO:0000313" key="4">
    <source>
        <dbReference type="Proteomes" id="UP000642919"/>
    </source>
</evidence>
<dbReference type="GO" id="GO:0003700">
    <property type="term" value="F:DNA-binding transcription factor activity"/>
    <property type="evidence" value="ECO:0007669"/>
    <property type="project" value="InterPro"/>
</dbReference>
<dbReference type="AlphaFoldDB" id="A0A841HEQ1"/>